<reference evidence="5 6" key="1">
    <citation type="submission" date="2018-07" db="EMBL/GenBank/DDBJ databases">
        <title>Halioglobus sp. genome submission.</title>
        <authorList>
            <person name="Ye M.-Q."/>
            <person name="Du Z.-J."/>
        </authorList>
    </citation>
    <scope>NUCLEOTIDE SEQUENCE [LARGE SCALE GENOMIC DNA]</scope>
    <source>
        <strain evidence="5 6">U0301</strain>
    </source>
</reference>
<evidence type="ECO:0000256" key="1">
    <source>
        <dbReference type="ARBA" id="ARBA00023015"/>
    </source>
</evidence>
<dbReference type="Pfam" id="PF12833">
    <property type="entry name" value="HTH_18"/>
    <property type="match status" value="1"/>
</dbReference>
<dbReference type="SMART" id="SM00342">
    <property type="entry name" value="HTH_ARAC"/>
    <property type="match status" value="1"/>
</dbReference>
<dbReference type="InterPro" id="IPR018060">
    <property type="entry name" value="HTH_AraC"/>
</dbReference>
<dbReference type="InterPro" id="IPR032687">
    <property type="entry name" value="AraC-type_N"/>
</dbReference>
<dbReference type="PANTHER" id="PTHR47894:SF1">
    <property type="entry name" value="HTH-TYPE TRANSCRIPTIONAL REGULATOR VQSM"/>
    <property type="match status" value="1"/>
</dbReference>
<evidence type="ECO:0000259" key="4">
    <source>
        <dbReference type="PROSITE" id="PS01124"/>
    </source>
</evidence>
<dbReference type="PRINTS" id="PR00032">
    <property type="entry name" value="HTHARAC"/>
</dbReference>
<gene>
    <name evidence="5" type="ORF">DWB85_02240</name>
</gene>
<dbReference type="AlphaFoldDB" id="A0A3L7E1Q2"/>
<feature type="domain" description="HTH araC/xylS-type" evidence="4">
    <location>
        <begin position="241"/>
        <end position="338"/>
    </location>
</feature>
<evidence type="ECO:0000313" key="6">
    <source>
        <dbReference type="Proteomes" id="UP000265509"/>
    </source>
</evidence>
<dbReference type="GO" id="GO:0000976">
    <property type="term" value="F:transcription cis-regulatory region binding"/>
    <property type="evidence" value="ECO:0007669"/>
    <property type="project" value="TreeGrafter"/>
</dbReference>
<dbReference type="SUPFAM" id="SSF46689">
    <property type="entry name" value="Homeodomain-like"/>
    <property type="match status" value="1"/>
</dbReference>
<evidence type="ECO:0000313" key="5">
    <source>
        <dbReference type="EMBL" id="RLQ23394.1"/>
    </source>
</evidence>
<proteinExistence type="predicted"/>
<evidence type="ECO:0000256" key="2">
    <source>
        <dbReference type="ARBA" id="ARBA00023125"/>
    </source>
</evidence>
<sequence length="340" mass="38219">MAAKLDTTHHIRAIPPALDAMQAMGFAPDDCLRGTDLRRADLSRPASDVGFTLEQEFRFHRNLVQLSDNPMLGLLLGKSYRMESYGMLGYAFLSAPTLRQAMMVLRSYGPLTYSLFQVNFLTDGCRGILRLSPDIPVPDDLFNFYVDRDLTAAVDGGRGALRKPLEPRHVQVMHAGQGQRRIYTRHFRCPVSFSAECSELHLDASQLDVPMPLGDTETSATCQQQCRLLLARMRAGSTFVDKVRGLIMARPGHFPDIDAVAGRLHMTSRTLRRRLSAEDSSFQEILAEVRYQLAREYLATSTLPLEEISTMLGYSAPGNFSNAFKRWHGCSPREFRQVSR</sequence>
<dbReference type="PANTHER" id="PTHR47894">
    <property type="entry name" value="HTH-TYPE TRANSCRIPTIONAL REGULATOR GADX"/>
    <property type="match status" value="1"/>
</dbReference>
<keyword evidence="2" id="KW-0238">DNA-binding</keyword>
<dbReference type="OrthoDB" id="6506763at2"/>
<evidence type="ECO:0000256" key="3">
    <source>
        <dbReference type="ARBA" id="ARBA00023163"/>
    </source>
</evidence>
<organism evidence="5 6">
    <name type="scientific">Seongchinamella sediminis</name>
    <dbReference type="NCBI Taxonomy" id="2283635"/>
    <lineage>
        <taxon>Bacteria</taxon>
        <taxon>Pseudomonadati</taxon>
        <taxon>Pseudomonadota</taxon>
        <taxon>Gammaproteobacteria</taxon>
        <taxon>Cellvibrionales</taxon>
        <taxon>Halieaceae</taxon>
        <taxon>Seongchinamella</taxon>
    </lineage>
</organism>
<dbReference type="Gene3D" id="1.10.10.60">
    <property type="entry name" value="Homeodomain-like"/>
    <property type="match status" value="1"/>
</dbReference>
<dbReference type="RefSeq" id="WP_117952572.1">
    <property type="nucleotide sequence ID" value="NZ_QRAN01000002.1"/>
</dbReference>
<dbReference type="Pfam" id="PF12625">
    <property type="entry name" value="Arabinose_bd"/>
    <property type="match status" value="1"/>
</dbReference>
<dbReference type="EMBL" id="QRAN01000002">
    <property type="protein sequence ID" value="RLQ23394.1"/>
    <property type="molecule type" value="Genomic_DNA"/>
</dbReference>
<dbReference type="InterPro" id="IPR020449">
    <property type="entry name" value="Tscrpt_reg_AraC-type_HTH"/>
</dbReference>
<dbReference type="Proteomes" id="UP000265509">
    <property type="component" value="Unassembled WGS sequence"/>
</dbReference>
<keyword evidence="3" id="KW-0804">Transcription</keyword>
<dbReference type="InterPro" id="IPR009057">
    <property type="entry name" value="Homeodomain-like_sf"/>
</dbReference>
<dbReference type="GO" id="GO:0005829">
    <property type="term" value="C:cytosol"/>
    <property type="evidence" value="ECO:0007669"/>
    <property type="project" value="TreeGrafter"/>
</dbReference>
<accession>A0A3L7E1Q2</accession>
<keyword evidence="6" id="KW-1185">Reference proteome</keyword>
<protein>
    <submittedName>
        <fullName evidence="5">Helix-turn-helix domain-containing protein</fullName>
    </submittedName>
</protein>
<dbReference type="PROSITE" id="PS01124">
    <property type="entry name" value="HTH_ARAC_FAMILY_2"/>
    <property type="match status" value="1"/>
</dbReference>
<keyword evidence="1" id="KW-0805">Transcription regulation</keyword>
<name>A0A3L7E1Q2_9GAMM</name>
<dbReference type="GO" id="GO:0003700">
    <property type="term" value="F:DNA-binding transcription factor activity"/>
    <property type="evidence" value="ECO:0007669"/>
    <property type="project" value="InterPro"/>
</dbReference>
<comment type="caution">
    <text evidence="5">The sequence shown here is derived from an EMBL/GenBank/DDBJ whole genome shotgun (WGS) entry which is preliminary data.</text>
</comment>